<organism evidence="1 2">
    <name type="scientific">Streptomyces finlayi</name>
    <dbReference type="NCBI Taxonomy" id="67296"/>
    <lineage>
        <taxon>Bacteria</taxon>
        <taxon>Bacillati</taxon>
        <taxon>Actinomycetota</taxon>
        <taxon>Actinomycetes</taxon>
        <taxon>Kitasatosporales</taxon>
        <taxon>Streptomycetaceae</taxon>
        <taxon>Streptomyces</taxon>
    </lineage>
</organism>
<sequence length="417" mass="45055">MYYEYEYDYDGGAATRLAWGVPLHKALDPASAEAWVALDVAARTLPWASRTQLRARPPVRRDEPFLSGQDPYPRSVPLSPPPLALLLCHPDGRAREAALEVAGDAPGLRPLLVLRCADWAGPVRERARTLLAEVPGPELVRLAELILRLSRRAQGGFAHALLESGLREGPAGDVEALLAHPDRATRRLAHRIAVGRRLLSPMRLAAIATTEGDVTLQDLCAEAALAGLRDGAEPGVLDRLLTARAPRVRSAGVTALRAAGRHREAESYLADRSAVVRACARYVLRQAGVDPLPLYRALCSDPSARPGAAAGLGECGAREDADTLWVLTGHPLPAVRVQSVAGLRALDAVSYERMRPLLDDPVPAVIRAATLALLPDADRFDEHWLRTRLAPELPRAAQVAAQRLLRERVRRGGRPAG</sequence>
<dbReference type="KEGG" id="sfiy:F0344_30680"/>
<name>A0A7G7BSS6_9ACTN</name>
<evidence type="ECO:0000313" key="2">
    <source>
        <dbReference type="Proteomes" id="UP000515307"/>
    </source>
</evidence>
<evidence type="ECO:0008006" key="3">
    <source>
        <dbReference type="Google" id="ProtNLM"/>
    </source>
</evidence>
<protein>
    <recommendedName>
        <fullName evidence="3">HEAT repeat domain-containing protein</fullName>
    </recommendedName>
</protein>
<dbReference type="AlphaFoldDB" id="A0A7G7BSS6"/>
<reference evidence="2" key="1">
    <citation type="submission" date="2019-10" db="EMBL/GenBank/DDBJ databases">
        <title>Antimicrobial potential of Antarctic Bacteria.</title>
        <authorList>
            <person name="Benaud N."/>
            <person name="Edwards R.J."/>
            <person name="Ferrari B.C."/>
        </authorList>
    </citation>
    <scope>NUCLEOTIDE SEQUENCE [LARGE SCALE GENOMIC DNA]</scope>
    <source>
        <strain evidence="2">NBSH44</strain>
    </source>
</reference>
<dbReference type="EMBL" id="CP045702">
    <property type="protein sequence ID" value="QNE78391.1"/>
    <property type="molecule type" value="Genomic_DNA"/>
</dbReference>
<dbReference type="Proteomes" id="UP000515307">
    <property type="component" value="Chromosome"/>
</dbReference>
<keyword evidence="2" id="KW-1185">Reference proteome</keyword>
<proteinExistence type="predicted"/>
<accession>A0A7G7BSS6</accession>
<dbReference type="RefSeq" id="WP_185301845.1">
    <property type="nucleotide sequence ID" value="NZ_CP045702.1"/>
</dbReference>
<evidence type="ECO:0000313" key="1">
    <source>
        <dbReference type="EMBL" id="QNE78391.1"/>
    </source>
</evidence>
<gene>
    <name evidence="1" type="ORF">F0344_30680</name>
</gene>